<feature type="transmembrane region" description="Helical" evidence="1">
    <location>
        <begin position="149"/>
        <end position="172"/>
    </location>
</feature>
<dbReference type="AlphaFoldDB" id="A0AA35ZCZ4"/>
<proteinExistence type="predicted"/>
<evidence type="ECO:0000313" key="3">
    <source>
        <dbReference type="Proteomes" id="UP001177003"/>
    </source>
</evidence>
<protein>
    <recommendedName>
        <fullName evidence="4">Transmembrane protein</fullName>
    </recommendedName>
</protein>
<evidence type="ECO:0000256" key="1">
    <source>
        <dbReference type="SAM" id="Phobius"/>
    </source>
</evidence>
<feature type="transmembrane region" description="Helical" evidence="1">
    <location>
        <begin position="119"/>
        <end position="137"/>
    </location>
</feature>
<organism evidence="2 3">
    <name type="scientific">Lactuca saligna</name>
    <name type="common">Willowleaf lettuce</name>
    <dbReference type="NCBI Taxonomy" id="75948"/>
    <lineage>
        <taxon>Eukaryota</taxon>
        <taxon>Viridiplantae</taxon>
        <taxon>Streptophyta</taxon>
        <taxon>Embryophyta</taxon>
        <taxon>Tracheophyta</taxon>
        <taxon>Spermatophyta</taxon>
        <taxon>Magnoliopsida</taxon>
        <taxon>eudicotyledons</taxon>
        <taxon>Gunneridae</taxon>
        <taxon>Pentapetalae</taxon>
        <taxon>asterids</taxon>
        <taxon>campanulids</taxon>
        <taxon>Asterales</taxon>
        <taxon>Asteraceae</taxon>
        <taxon>Cichorioideae</taxon>
        <taxon>Cichorieae</taxon>
        <taxon>Lactucinae</taxon>
        <taxon>Lactuca</taxon>
    </lineage>
</organism>
<keyword evidence="1" id="KW-0472">Membrane</keyword>
<evidence type="ECO:0008006" key="4">
    <source>
        <dbReference type="Google" id="ProtNLM"/>
    </source>
</evidence>
<dbReference type="PANTHER" id="PTHR35307">
    <property type="entry name" value="PROTEIN, PUTATIVE-RELATED"/>
    <property type="match status" value="1"/>
</dbReference>
<dbReference type="EMBL" id="OX465082">
    <property type="protein sequence ID" value="CAI9289908.1"/>
    <property type="molecule type" value="Genomic_DNA"/>
</dbReference>
<name>A0AA35ZCZ4_LACSI</name>
<feature type="transmembrane region" description="Helical" evidence="1">
    <location>
        <begin position="316"/>
        <end position="338"/>
    </location>
</feature>
<reference evidence="2" key="1">
    <citation type="submission" date="2023-04" db="EMBL/GenBank/DDBJ databases">
        <authorList>
            <person name="Vijverberg K."/>
            <person name="Xiong W."/>
            <person name="Schranz E."/>
        </authorList>
    </citation>
    <scope>NUCLEOTIDE SEQUENCE</scope>
</reference>
<keyword evidence="1" id="KW-0812">Transmembrane</keyword>
<sequence>MNPNVLNDYDQFDLLKSSCNNIDPEYLSRLWTLVYNSHQQNLYSKPMPWIGIYVALASLFCILAIVADLFHGLKNRKLWFPCKYFTLNAASLTVIAVAMKLPMDLSNLMPGVVDQAARFGSTCFMCTMLANLLPSLATMDSKELVSNIIALAVLVITLAVNVCIQIYTWIFFYSSYDAEYLDPEYSHTEIPFILRVIVGAICVDPMLMLLIIYACSSLAILKSKEILESKYQAAHQKALKDHELQQPGRVLTVEMLKQHVSNYWIMAGTGSPQFMSACSATASASGVICAASTAFFTFLVIINIRYLGKPESDYKWSVLAIFIIQFIGVILGTIAPLARCFAALSFKLSLKWIWKHVKVSKVESFWTQKLYDWKKSSIPFPSSSRKCKIVIQLLKILTLSICIGFQKTVVVACKMIAVIPILIAVIPIFFVICFLYCLRCWKWLKAMFSASSVVLGQNPAQLGKNKDLRGYVLQLEDDIEFADRTLKGMLKSVNRLIQKAEKQQPNNLMKLLAESRGFEGVEKFESQRVPPLVSEEYINCWSLPLVTLTSIIMSLPNIQKNKVNCLVSGVSEGLVYVKLVEETLNTTDDHVRIQKAAKTLWVEVEVYHKWLGNKLPISKPRMNTPEHILQWLRNTAKNMVIKVESTDIRGQNDNSKYSSICANSMYRITETILLSYHENIDEISQEELFAELSSMIADILAACLTNLPQVITMKCHTSAIEKREASVRAAAQLLGETTKIINNLQDRELPSLNPKDLAFIDKWHSYLKHPFP</sequence>
<evidence type="ECO:0000313" key="2">
    <source>
        <dbReference type="EMBL" id="CAI9289908.1"/>
    </source>
</evidence>
<feature type="transmembrane region" description="Helical" evidence="1">
    <location>
        <begin position="415"/>
        <end position="438"/>
    </location>
</feature>
<dbReference type="PANTHER" id="PTHR35307:SF6">
    <property type="entry name" value="TRANSMEMBRANE PROTEIN"/>
    <property type="match status" value="1"/>
</dbReference>
<gene>
    <name evidence="2" type="ORF">LSALG_LOCUS29125</name>
</gene>
<feature type="transmembrane region" description="Helical" evidence="1">
    <location>
        <begin position="282"/>
        <end position="304"/>
    </location>
</feature>
<feature type="transmembrane region" description="Helical" evidence="1">
    <location>
        <begin position="192"/>
        <end position="221"/>
    </location>
</feature>
<feature type="transmembrane region" description="Helical" evidence="1">
    <location>
        <begin position="82"/>
        <end position="99"/>
    </location>
</feature>
<dbReference type="Proteomes" id="UP001177003">
    <property type="component" value="Chromosome 6"/>
</dbReference>
<accession>A0AA35ZCZ4</accession>
<feature type="transmembrane region" description="Helical" evidence="1">
    <location>
        <begin position="50"/>
        <end position="70"/>
    </location>
</feature>
<keyword evidence="1" id="KW-1133">Transmembrane helix</keyword>
<keyword evidence="3" id="KW-1185">Reference proteome</keyword>